<dbReference type="Gene3D" id="3.30.1050.10">
    <property type="entry name" value="SCP2 sterol-binding domain"/>
    <property type="match status" value="1"/>
</dbReference>
<organism evidence="5 6">
    <name type="scientific">Sphingobium phenoxybenzoativorans</name>
    <dbReference type="NCBI Taxonomy" id="1592790"/>
    <lineage>
        <taxon>Bacteria</taxon>
        <taxon>Pseudomonadati</taxon>
        <taxon>Pseudomonadota</taxon>
        <taxon>Alphaproteobacteria</taxon>
        <taxon>Sphingomonadales</taxon>
        <taxon>Sphingomonadaceae</taxon>
        <taxon>Sphingobium</taxon>
    </lineage>
</organism>
<dbReference type="PANTHER" id="PTHR33204">
    <property type="entry name" value="TRANSCRIPTIONAL REGULATOR, MARR FAMILY"/>
    <property type="match status" value="1"/>
</dbReference>
<dbReference type="InterPro" id="IPR036390">
    <property type="entry name" value="WH_DNA-bd_sf"/>
</dbReference>
<dbReference type="SUPFAM" id="SSF46785">
    <property type="entry name" value="Winged helix' DNA-binding domain"/>
    <property type="match status" value="1"/>
</dbReference>
<gene>
    <name evidence="5" type="ORF">KFK14_00115</name>
</gene>
<dbReference type="GO" id="GO:0003677">
    <property type="term" value="F:DNA binding"/>
    <property type="evidence" value="ECO:0007669"/>
    <property type="project" value="UniProtKB-KW"/>
</dbReference>
<dbReference type="Pfam" id="PF01638">
    <property type="entry name" value="HxlR"/>
    <property type="match status" value="1"/>
</dbReference>
<dbReference type="KEGG" id="spph:KFK14_00115"/>
<evidence type="ECO:0000259" key="4">
    <source>
        <dbReference type="PROSITE" id="PS51118"/>
    </source>
</evidence>
<dbReference type="Proteomes" id="UP000681425">
    <property type="component" value="Chromosome"/>
</dbReference>
<dbReference type="PROSITE" id="PS51118">
    <property type="entry name" value="HTH_HXLR"/>
    <property type="match status" value="1"/>
</dbReference>
<dbReference type="RefSeq" id="WP_212609439.1">
    <property type="nucleotide sequence ID" value="NZ_CP073910.1"/>
</dbReference>
<name>A0A975K7S9_9SPHN</name>
<accession>A0A975K7S9</accession>
<proteinExistence type="predicted"/>
<dbReference type="AlphaFoldDB" id="A0A975K7S9"/>
<keyword evidence="6" id="KW-1185">Reference proteome</keyword>
<feature type="domain" description="HTH hxlR-type" evidence="4">
    <location>
        <begin position="22"/>
        <end position="120"/>
    </location>
</feature>
<protein>
    <submittedName>
        <fullName evidence="5">Transcriptional regulator</fullName>
    </submittedName>
</protein>
<dbReference type="PANTHER" id="PTHR33204:SF18">
    <property type="entry name" value="TRANSCRIPTIONAL REGULATORY PROTEIN"/>
    <property type="match status" value="1"/>
</dbReference>
<sequence>MKLEKVTDKQKPTEKRRINDACGTAHALELIGERWALLVVRELMLGPRRFGEIKADLPGISANVLTQRLDELEARGLLTRHKLPPPASVQVYELTAWGYEAEPIIQVMGRWATRSPLHDPTRQISGVSVLLSFRTMLDLSRIGDIDASIGFRFGEDRYLGRLNANGFTVARGDPDGADLQFTGLPAALAGAVYGGVPFETLAAAGMLEVKGDLALADRFITLFPLPEKIPPPPMCG</sequence>
<evidence type="ECO:0000313" key="5">
    <source>
        <dbReference type="EMBL" id="QUT05959.1"/>
    </source>
</evidence>
<dbReference type="Gene3D" id="1.10.10.10">
    <property type="entry name" value="Winged helix-like DNA-binding domain superfamily/Winged helix DNA-binding domain"/>
    <property type="match status" value="1"/>
</dbReference>
<dbReference type="SUPFAM" id="SSF55718">
    <property type="entry name" value="SCP-like"/>
    <property type="match status" value="1"/>
</dbReference>
<evidence type="ECO:0000256" key="1">
    <source>
        <dbReference type="ARBA" id="ARBA00023015"/>
    </source>
</evidence>
<evidence type="ECO:0000256" key="3">
    <source>
        <dbReference type="ARBA" id="ARBA00023163"/>
    </source>
</evidence>
<evidence type="ECO:0000256" key="2">
    <source>
        <dbReference type="ARBA" id="ARBA00023125"/>
    </source>
</evidence>
<keyword evidence="3" id="KW-0804">Transcription</keyword>
<dbReference type="InterPro" id="IPR036527">
    <property type="entry name" value="SCP2_sterol-bd_dom_sf"/>
</dbReference>
<keyword evidence="2" id="KW-0238">DNA-binding</keyword>
<evidence type="ECO:0000313" key="6">
    <source>
        <dbReference type="Proteomes" id="UP000681425"/>
    </source>
</evidence>
<reference evidence="5" key="1">
    <citation type="submission" date="2021-04" db="EMBL/GenBank/DDBJ databases">
        <title>Isolation of p-tert-butylphenol degrading bacteria Sphingobium phenoxybenzoativorans Tas13 from active sludge.</title>
        <authorList>
            <person name="Li Y."/>
        </authorList>
    </citation>
    <scope>NUCLEOTIDE SEQUENCE</scope>
    <source>
        <strain evidence="5">Tas13</strain>
    </source>
</reference>
<keyword evidence="1" id="KW-0805">Transcription regulation</keyword>
<dbReference type="InterPro" id="IPR036388">
    <property type="entry name" value="WH-like_DNA-bd_sf"/>
</dbReference>
<dbReference type="EMBL" id="CP073910">
    <property type="protein sequence ID" value="QUT05959.1"/>
    <property type="molecule type" value="Genomic_DNA"/>
</dbReference>
<dbReference type="InterPro" id="IPR002577">
    <property type="entry name" value="HTH_HxlR"/>
</dbReference>